<feature type="region of interest" description="Disordered" evidence="1">
    <location>
        <begin position="13"/>
        <end position="239"/>
    </location>
</feature>
<dbReference type="STRING" id="765912.Thimo_0782"/>
<gene>
    <name evidence="2" type="ORF">Thimo_0782</name>
</gene>
<evidence type="ECO:0000256" key="1">
    <source>
        <dbReference type="SAM" id="MobiDB-lite"/>
    </source>
</evidence>
<keyword evidence="3" id="KW-1185">Reference proteome</keyword>
<dbReference type="eggNOG" id="ENOG5033FF1">
    <property type="taxonomic scope" value="Bacteria"/>
</dbReference>
<dbReference type="EMBL" id="CP003051">
    <property type="protein sequence ID" value="AGA89621.1"/>
    <property type="molecule type" value="Genomic_DNA"/>
</dbReference>
<feature type="compositionally biased region" description="Low complexity" evidence="1">
    <location>
        <begin position="110"/>
        <end position="123"/>
    </location>
</feature>
<dbReference type="AlphaFoldDB" id="L0GUF0"/>
<evidence type="ECO:0000313" key="2">
    <source>
        <dbReference type="EMBL" id="AGA89621.1"/>
    </source>
</evidence>
<dbReference type="Proteomes" id="UP000010816">
    <property type="component" value="Chromosome"/>
</dbReference>
<feature type="compositionally biased region" description="Polar residues" evidence="1">
    <location>
        <begin position="130"/>
        <end position="139"/>
    </location>
</feature>
<feature type="region of interest" description="Disordered" evidence="1">
    <location>
        <begin position="285"/>
        <end position="315"/>
    </location>
</feature>
<proteinExistence type="predicted"/>
<dbReference type="HOGENOM" id="CLU_882592_0_0_6"/>
<dbReference type="PATRIC" id="fig|765912.4.peg.768"/>
<accession>L0GUF0</accession>
<dbReference type="KEGG" id="tmb:Thimo_0782"/>
<protein>
    <submittedName>
        <fullName evidence="2">Uncharacterized protein</fullName>
    </submittedName>
</protein>
<organism evidence="2 3">
    <name type="scientific">Thioflavicoccus mobilis 8321</name>
    <dbReference type="NCBI Taxonomy" id="765912"/>
    <lineage>
        <taxon>Bacteria</taxon>
        <taxon>Pseudomonadati</taxon>
        <taxon>Pseudomonadota</taxon>
        <taxon>Gammaproteobacteria</taxon>
        <taxon>Chromatiales</taxon>
        <taxon>Chromatiaceae</taxon>
        <taxon>Thioflavicoccus</taxon>
    </lineage>
</organism>
<reference evidence="2 3" key="1">
    <citation type="submission" date="2011-09" db="EMBL/GenBank/DDBJ databases">
        <title>Complete sequence of chromosome of Thioflavicoccus mobilis 8321.</title>
        <authorList>
            <consortium name="US DOE Joint Genome Institute"/>
            <person name="Lucas S."/>
            <person name="Han J."/>
            <person name="Lapidus A."/>
            <person name="Cheng J.-F."/>
            <person name="Goodwin L."/>
            <person name="Pitluck S."/>
            <person name="Peters L."/>
            <person name="Ovchinnikova G."/>
            <person name="Lu M."/>
            <person name="Detter J.C."/>
            <person name="Han C."/>
            <person name="Tapia R."/>
            <person name="Land M."/>
            <person name="Hauser L."/>
            <person name="Kyrpides N."/>
            <person name="Ivanova N."/>
            <person name="Pagani I."/>
            <person name="Vogl K."/>
            <person name="Liu Z."/>
            <person name="Imhoff J."/>
            <person name="Thiel V."/>
            <person name="Frigaard N.-U."/>
            <person name="Bryant D."/>
            <person name="Woyke T."/>
        </authorList>
    </citation>
    <scope>NUCLEOTIDE SEQUENCE [LARGE SCALE GENOMIC DNA]</scope>
    <source>
        <strain evidence="2 3">8321</strain>
    </source>
</reference>
<name>L0GUF0_9GAMM</name>
<evidence type="ECO:0000313" key="3">
    <source>
        <dbReference type="Proteomes" id="UP000010816"/>
    </source>
</evidence>
<feature type="compositionally biased region" description="Basic and acidic residues" evidence="1">
    <location>
        <begin position="306"/>
        <end position="315"/>
    </location>
</feature>
<sequence length="315" mass="32281">MSGALTRLGALAIGRARNVHTTARLPFAAAPSLRDEREADGPPDVPPSVPQDLHADAPARRPRRGPVGATRDVARASSSGTVPADLDSITEAVTDRPPAMPTELASPMTAAPAVAPVSAGGPSRLDSAPRPSSTGTEVSALTVGEPDPVSVSPAGLASPDGPRGFVPPEPISDSRRPILGPLPAEPRSRPRASGPSEPSVAEVSGTAYSDVPELSPRRAEAAVFAPPSRSPEAPQPLLPVQAGRRSPIAAERGASAAIALEQGSADAATPEVHVHIGRIEVTAVQEPAPARRAPRRAAPTMSLDDYLARRRGGDR</sequence>
<feature type="compositionally biased region" description="Low complexity" evidence="1">
    <location>
        <begin position="287"/>
        <end position="299"/>
    </location>
</feature>